<accession>R6U208</accession>
<name>R6U208_9BACT</name>
<organism evidence="2 3">
    <name type="scientific">Candidatus Colimorpha enterica</name>
    <dbReference type="NCBI Taxonomy" id="3083063"/>
    <lineage>
        <taxon>Bacteria</taxon>
        <taxon>Pseudomonadati</taxon>
        <taxon>Bacteroidota</taxon>
        <taxon>Bacteroidia</taxon>
        <taxon>Bacteroidales</taxon>
        <taxon>Candidatus Colimorpha</taxon>
    </lineage>
</organism>
<evidence type="ECO:0000313" key="3">
    <source>
        <dbReference type="Proteomes" id="UP000017938"/>
    </source>
</evidence>
<feature type="compositionally biased region" description="Acidic residues" evidence="1">
    <location>
        <begin position="285"/>
        <end position="300"/>
    </location>
</feature>
<dbReference type="Proteomes" id="UP000017938">
    <property type="component" value="Unassembled WGS sequence"/>
</dbReference>
<comment type="caution">
    <text evidence="2">The sequence shown here is derived from an EMBL/GenBank/DDBJ whole genome shotgun (WGS) entry which is preliminary data.</text>
</comment>
<evidence type="ECO:0000313" key="2">
    <source>
        <dbReference type="EMBL" id="CDC76119.1"/>
    </source>
</evidence>
<dbReference type="EMBL" id="CBFW010000343">
    <property type="protein sequence ID" value="CDC76119.1"/>
    <property type="molecule type" value="Genomic_DNA"/>
</dbReference>
<feature type="region of interest" description="Disordered" evidence="1">
    <location>
        <begin position="273"/>
        <end position="300"/>
    </location>
</feature>
<reference evidence="2" key="1">
    <citation type="submission" date="2012-11" db="EMBL/GenBank/DDBJ databases">
        <title>Dependencies among metagenomic species, viruses, plasmids and units of genetic variation.</title>
        <authorList>
            <person name="Nielsen H.B."/>
            <person name="Almeida M."/>
            <person name="Juncker A.S."/>
            <person name="Rasmussen S."/>
            <person name="Li J."/>
            <person name="Sunagawa S."/>
            <person name="Plichta D."/>
            <person name="Gautier L."/>
            <person name="Le Chatelier E."/>
            <person name="Peletier E."/>
            <person name="Bonde I."/>
            <person name="Nielsen T."/>
            <person name="Manichanh C."/>
            <person name="Arumugam M."/>
            <person name="Batto J."/>
            <person name="Santos M.B.Q.D."/>
            <person name="Blom N."/>
            <person name="Borruel N."/>
            <person name="Burgdorf K.S."/>
            <person name="Boumezbeur F."/>
            <person name="Casellas F."/>
            <person name="Dore J."/>
            <person name="Guarner F."/>
            <person name="Hansen T."/>
            <person name="Hildebrand F."/>
            <person name="Kaas R.S."/>
            <person name="Kennedy S."/>
            <person name="Kristiansen K."/>
            <person name="Kultima J.R."/>
            <person name="Leonard P."/>
            <person name="Levenez F."/>
            <person name="Lund O."/>
            <person name="Moumen B."/>
            <person name="Le Paslier D."/>
            <person name="Pons N."/>
            <person name="Pedersen O."/>
            <person name="Prifti E."/>
            <person name="Qin J."/>
            <person name="Raes J."/>
            <person name="Tap J."/>
            <person name="Tims S."/>
            <person name="Ussery D.W."/>
            <person name="Yamada T."/>
            <person name="MetaHit consortium"/>
            <person name="Renault P."/>
            <person name="Sicheritz-Ponten T."/>
            <person name="Bork P."/>
            <person name="Wang J."/>
            <person name="Brunak S."/>
            <person name="Ehrlich S.D."/>
        </authorList>
    </citation>
    <scope>NUCLEOTIDE SEQUENCE [LARGE SCALE GENOMIC DNA]</scope>
</reference>
<gene>
    <name evidence="2" type="ORF">BN580_02063</name>
</gene>
<sequence>MINPVDYMSRLKMPAMMTDTEGGVIFANAAAKRLLTLKCRRRLFSSLVGISGEKLAETCLRKRGAVVTTGAGAGGIRMLVLGGEDSLRWYFPQVLARASSVTSPDRCFDWIVNYAADAERDMLSEKSVSPQELFSEAAYSAHIGFKPPKKLNAYEFCRFLSLSTFFLIGSDRTEYDSDIGTGIILKSPEKAFSAAGEMIGYLFGSPGTVWQASATKRGFLITDGTVKLHAGGCEIPMILRSPSGPFTFSFATAITVASAVSAAETAIFGGDETVKRPPKKLGESLGEDLGEDLDFVDTDD</sequence>
<dbReference type="AlphaFoldDB" id="R6U208"/>
<proteinExistence type="predicted"/>
<evidence type="ECO:0000256" key="1">
    <source>
        <dbReference type="SAM" id="MobiDB-lite"/>
    </source>
</evidence>
<protein>
    <submittedName>
        <fullName evidence="2">Uncharacterized protein</fullName>
    </submittedName>
</protein>